<dbReference type="RefSeq" id="WP_200281621.1">
    <property type="nucleotide sequence ID" value="NZ_JAENII010000013.1"/>
</dbReference>
<dbReference type="EMBL" id="JAENII010000013">
    <property type="protein sequence ID" value="MBK1828350.1"/>
    <property type="molecule type" value="Genomic_DNA"/>
</dbReference>
<gene>
    <name evidence="2" type="ORF">JIN81_15050</name>
</gene>
<keyword evidence="3" id="KW-1185">Reference proteome</keyword>
<evidence type="ECO:0000313" key="2">
    <source>
        <dbReference type="EMBL" id="MBK1828350.1"/>
    </source>
</evidence>
<feature type="region of interest" description="Disordered" evidence="1">
    <location>
        <begin position="22"/>
        <end position="48"/>
    </location>
</feature>
<protein>
    <submittedName>
        <fullName evidence="2">DUF455 family protein</fullName>
    </submittedName>
</protein>
<dbReference type="AlphaFoldDB" id="A0A934VH72"/>
<name>A0A934VH72_9BACT</name>
<dbReference type="InterPro" id="IPR009078">
    <property type="entry name" value="Ferritin-like_SF"/>
</dbReference>
<dbReference type="Pfam" id="PF04305">
    <property type="entry name" value="DUF455"/>
    <property type="match status" value="1"/>
</dbReference>
<reference evidence="2" key="1">
    <citation type="submission" date="2021-01" db="EMBL/GenBank/DDBJ databases">
        <title>Modified the classification status of verrucomicrobia.</title>
        <authorList>
            <person name="Feng X."/>
        </authorList>
    </citation>
    <scope>NUCLEOTIDE SEQUENCE</scope>
    <source>
        <strain evidence="2">KCTC 22201</strain>
    </source>
</reference>
<comment type="caution">
    <text evidence="2">The sequence shown here is derived from an EMBL/GenBank/DDBJ whole genome shotgun (WGS) entry which is preliminary data.</text>
</comment>
<dbReference type="CDD" id="cd00657">
    <property type="entry name" value="Ferritin_like"/>
    <property type="match status" value="1"/>
</dbReference>
<dbReference type="PANTHER" id="PTHR42782:SF2">
    <property type="entry name" value="3-OXOACYL-[ACYL-CARRIER-PROTEIN] SYNTHASE-LIKE PROTEIN"/>
    <property type="match status" value="1"/>
</dbReference>
<dbReference type="PANTHER" id="PTHR42782">
    <property type="entry name" value="SI:CH73-314G15.3"/>
    <property type="match status" value="1"/>
</dbReference>
<dbReference type="Proteomes" id="UP000658278">
    <property type="component" value="Unassembled WGS sequence"/>
</dbReference>
<dbReference type="SUPFAM" id="SSF47240">
    <property type="entry name" value="Ferritin-like"/>
    <property type="match status" value="1"/>
</dbReference>
<dbReference type="InterPro" id="IPR007402">
    <property type="entry name" value="DUF455"/>
</dbReference>
<accession>A0A934VH72</accession>
<sequence>MTTVREFAERVLFGETLADKLAPPPAAGLEDLARGPALVTPEGPGRPRELRLDPDGVRAEFPGVARIEDEGERGRLLHFFANHELLATELMALVLLKFPDAPAEFRAGVLKTLKEEQMHTKLYMRRMEACGVEFGELPVNGFFWNLVAPMNTPLDYVTRLSLTFEQANLDYARGYSRVFSNAGDPETAGILDRIYHDEINHVHYGLTWFRKWREGRSDWKSFCSLMQEPLSAARAKGAFEFNEAGRREAGLDEEFIRELRVFSRSKGRTPDVYWFNPEAEDELAGNRASAPLVQASHDLEMVMVALAKADDVVMLNKVPSLEHRERLQEFGVVLPELVEWSDQEKVAARKLQGVRPWAASPGACARAQEFGVRQSPVGADKFSKLKHAELLGKVLRASDWEVLCDEGDVGRPVGSVEDVEAIRRSGKAACWVVKAPVSTAGRDRMLLSSEGDLSGADERRLAGMFRRSAVLLMEPWLDRVLDFSIQYEMTDDGLRNRGMVVLENCKRGQFRSAMAVRRPFDSLGPKDRRALHEGGDGRGRWGVWLEELLEPALGTWLGDYRGPLGVDAFLYRDEKGGIRLKPVVEVNPRYTMGRVAVEFARDRRNRQPVRLVIQSVESALPPGGVALTEVLESTRLVAYLVDETVSGKR</sequence>
<proteinExistence type="predicted"/>
<evidence type="ECO:0000313" key="3">
    <source>
        <dbReference type="Proteomes" id="UP000658278"/>
    </source>
</evidence>
<evidence type="ECO:0000256" key="1">
    <source>
        <dbReference type="SAM" id="MobiDB-lite"/>
    </source>
</evidence>
<organism evidence="2 3">
    <name type="scientific">Haloferula rosea</name>
    <dbReference type="NCBI Taxonomy" id="490093"/>
    <lineage>
        <taxon>Bacteria</taxon>
        <taxon>Pseudomonadati</taxon>
        <taxon>Verrucomicrobiota</taxon>
        <taxon>Verrucomicrobiia</taxon>
        <taxon>Verrucomicrobiales</taxon>
        <taxon>Verrucomicrobiaceae</taxon>
        <taxon>Haloferula</taxon>
    </lineage>
</organism>